<name>A0ABQ6JC68_9ACTN</name>
<dbReference type="SUPFAM" id="SSF81624">
    <property type="entry name" value="N-terminal domain of MutM-like DNA repair proteins"/>
    <property type="match status" value="1"/>
</dbReference>
<dbReference type="Pfam" id="PF06827">
    <property type="entry name" value="zf-FPG_IleRS"/>
    <property type="match status" value="1"/>
</dbReference>
<dbReference type="PANTHER" id="PTHR42697">
    <property type="entry name" value="ENDONUCLEASE 8"/>
    <property type="match status" value="1"/>
</dbReference>
<dbReference type="EC" id="4.2.99.18" evidence="3"/>
<evidence type="ECO:0000313" key="18">
    <source>
        <dbReference type="Proteomes" id="UP001157017"/>
    </source>
</evidence>
<keyword evidence="12" id="KW-0511">Multifunctional enzyme</keyword>
<proteinExistence type="inferred from homology"/>
<keyword evidence="17" id="KW-0255">Endonuclease</keyword>
<dbReference type="SUPFAM" id="SSF57716">
    <property type="entry name" value="Glucocorticoid receptor-like (DNA-binding domain)"/>
    <property type="match status" value="1"/>
</dbReference>
<dbReference type="GO" id="GO:0004519">
    <property type="term" value="F:endonuclease activity"/>
    <property type="evidence" value="ECO:0007669"/>
    <property type="project" value="UniProtKB-KW"/>
</dbReference>
<sequence length="274" mass="30614">MPEGHSIRRDATQAKAALGGQVLRASSPQGRFAESAALLDGLVLRATDPHGKHLFLDFAPTPRSKPVRWLHVHRGLYGVWMLQRHDGVEPLPPRGAVRLRLSSETHTADLRGPTACDLVTPPEVQAIHDRLGADPLRPESDPERAWERIHRSRVGIGALLMQQEVVAGVGNVYRAEVLFRARVDPYRQGRDLTRAEWDGIWADLVELMRAGVRSGRIVTTLPQDRERTSGRARRVDAHYVYRRAGEPCRVCGTPVRTAVLVARNLFWCPVCQAH</sequence>
<keyword evidence="4" id="KW-0479">Metal-binding</keyword>
<evidence type="ECO:0000256" key="10">
    <source>
        <dbReference type="ARBA" id="ARBA00023204"/>
    </source>
</evidence>
<keyword evidence="17" id="KW-0540">Nuclease</keyword>
<evidence type="ECO:0000256" key="15">
    <source>
        <dbReference type="PROSITE-ProRule" id="PRU00391"/>
    </source>
</evidence>
<keyword evidence="7" id="KW-0378">Hydrolase</keyword>
<evidence type="ECO:0000259" key="16">
    <source>
        <dbReference type="PROSITE" id="PS51066"/>
    </source>
</evidence>
<comment type="cofactor">
    <cofactor evidence="1">
        <name>Zn(2+)</name>
        <dbReference type="ChEBI" id="CHEBI:29105"/>
    </cofactor>
</comment>
<evidence type="ECO:0000256" key="7">
    <source>
        <dbReference type="ARBA" id="ARBA00022801"/>
    </source>
</evidence>
<keyword evidence="11" id="KW-0456">Lyase</keyword>
<keyword evidence="10" id="KW-0234">DNA repair</keyword>
<keyword evidence="9" id="KW-0238">DNA-binding</keyword>
<accession>A0ABQ6JC68</accession>
<reference evidence="18" key="1">
    <citation type="journal article" date="2019" name="Int. J. Syst. Evol. Microbiol.">
        <title>The Global Catalogue of Microorganisms (GCM) 10K type strain sequencing project: providing services to taxonomists for standard genome sequencing and annotation.</title>
        <authorList>
            <consortium name="The Broad Institute Genomics Platform"/>
            <consortium name="The Broad Institute Genome Sequencing Center for Infectious Disease"/>
            <person name="Wu L."/>
            <person name="Ma J."/>
        </authorList>
    </citation>
    <scope>NUCLEOTIDE SEQUENCE [LARGE SCALE GENOMIC DNA]</scope>
    <source>
        <strain evidence="18">NBRC 108730</strain>
    </source>
</reference>
<dbReference type="SMART" id="SM00898">
    <property type="entry name" value="Fapy_DNA_glyco"/>
    <property type="match status" value="1"/>
</dbReference>
<evidence type="ECO:0000256" key="9">
    <source>
        <dbReference type="ARBA" id="ARBA00023125"/>
    </source>
</evidence>
<dbReference type="Pfam" id="PF06831">
    <property type="entry name" value="H2TH"/>
    <property type="match status" value="1"/>
</dbReference>
<evidence type="ECO:0000256" key="8">
    <source>
        <dbReference type="ARBA" id="ARBA00022833"/>
    </source>
</evidence>
<dbReference type="InterPro" id="IPR015887">
    <property type="entry name" value="DNA_glyclase_Znf_dom_DNA_BS"/>
</dbReference>
<dbReference type="PROSITE" id="PS01242">
    <property type="entry name" value="ZF_FPG_1"/>
    <property type="match status" value="1"/>
</dbReference>
<evidence type="ECO:0000256" key="11">
    <source>
        <dbReference type="ARBA" id="ARBA00023239"/>
    </source>
</evidence>
<dbReference type="Proteomes" id="UP001157017">
    <property type="component" value="Unassembled WGS sequence"/>
</dbReference>
<feature type="domain" description="FPG-type" evidence="16">
    <location>
        <begin position="239"/>
        <end position="273"/>
    </location>
</feature>
<dbReference type="Gene3D" id="1.10.8.50">
    <property type="match status" value="1"/>
</dbReference>
<dbReference type="PROSITE" id="PS51066">
    <property type="entry name" value="ZF_FPG_2"/>
    <property type="match status" value="1"/>
</dbReference>
<keyword evidence="5" id="KW-0227">DNA damage</keyword>
<gene>
    <name evidence="17" type="primary">nei</name>
    <name evidence="17" type="ORF">GCM10025868_10280</name>
</gene>
<keyword evidence="6 15" id="KW-0863">Zinc-finger</keyword>
<dbReference type="SMART" id="SM01232">
    <property type="entry name" value="H2TH"/>
    <property type="match status" value="1"/>
</dbReference>
<evidence type="ECO:0000313" key="17">
    <source>
        <dbReference type="EMBL" id="GMA85778.1"/>
    </source>
</evidence>
<evidence type="ECO:0000256" key="3">
    <source>
        <dbReference type="ARBA" id="ARBA00012720"/>
    </source>
</evidence>
<keyword evidence="13" id="KW-0326">Glycosidase</keyword>
<evidence type="ECO:0000256" key="4">
    <source>
        <dbReference type="ARBA" id="ARBA00022723"/>
    </source>
</evidence>
<dbReference type="InterPro" id="IPR012319">
    <property type="entry name" value="FPG_cat"/>
</dbReference>
<evidence type="ECO:0000256" key="2">
    <source>
        <dbReference type="ARBA" id="ARBA00009409"/>
    </source>
</evidence>
<dbReference type="SUPFAM" id="SSF46946">
    <property type="entry name" value="S13-like H2TH domain"/>
    <property type="match status" value="1"/>
</dbReference>
<dbReference type="InterPro" id="IPR000214">
    <property type="entry name" value="Znf_DNA_glyclase/AP_lyase"/>
</dbReference>
<evidence type="ECO:0000256" key="14">
    <source>
        <dbReference type="ARBA" id="ARBA00044632"/>
    </source>
</evidence>
<dbReference type="CDD" id="cd08970">
    <property type="entry name" value="AcNei1_N"/>
    <property type="match status" value="1"/>
</dbReference>
<dbReference type="InterPro" id="IPR010979">
    <property type="entry name" value="Ribosomal_uS13-like_H2TH"/>
</dbReference>
<keyword evidence="8" id="KW-0862">Zinc</keyword>
<protein>
    <recommendedName>
        <fullName evidence="3">DNA-(apurinic or apyrimidinic site) lyase</fullName>
        <ecNumber evidence="3">4.2.99.18</ecNumber>
    </recommendedName>
</protein>
<dbReference type="PANTHER" id="PTHR42697:SF3">
    <property type="entry name" value="ENDONUCLEASE 8 1"/>
    <property type="match status" value="1"/>
</dbReference>
<dbReference type="InterPro" id="IPR015886">
    <property type="entry name" value="H2TH_FPG"/>
</dbReference>
<dbReference type="InterPro" id="IPR010663">
    <property type="entry name" value="Znf_FPG/IleRS"/>
</dbReference>
<evidence type="ECO:0000256" key="1">
    <source>
        <dbReference type="ARBA" id="ARBA00001947"/>
    </source>
</evidence>
<evidence type="ECO:0000256" key="13">
    <source>
        <dbReference type="ARBA" id="ARBA00023295"/>
    </source>
</evidence>
<dbReference type="InterPro" id="IPR035937">
    <property type="entry name" value="FPG_N"/>
</dbReference>
<comment type="caution">
    <text evidence="17">The sequence shown here is derived from an EMBL/GenBank/DDBJ whole genome shotgun (WGS) entry which is preliminary data.</text>
</comment>
<comment type="catalytic activity">
    <reaction evidence="14">
        <text>2'-deoxyribonucleotide-(2'-deoxyribose 5'-phosphate)-2'-deoxyribonucleotide-DNA = a 3'-end 2'-deoxyribonucleotide-(2,3-dehydro-2,3-deoxyribose 5'-phosphate)-DNA + a 5'-end 5'-phospho-2'-deoxyribonucleoside-DNA + H(+)</text>
        <dbReference type="Rhea" id="RHEA:66592"/>
        <dbReference type="Rhea" id="RHEA-COMP:13180"/>
        <dbReference type="Rhea" id="RHEA-COMP:16897"/>
        <dbReference type="Rhea" id="RHEA-COMP:17067"/>
        <dbReference type="ChEBI" id="CHEBI:15378"/>
        <dbReference type="ChEBI" id="CHEBI:136412"/>
        <dbReference type="ChEBI" id="CHEBI:157695"/>
        <dbReference type="ChEBI" id="CHEBI:167181"/>
        <dbReference type="EC" id="4.2.99.18"/>
    </reaction>
</comment>
<dbReference type="Gene3D" id="3.20.190.10">
    <property type="entry name" value="MutM-like, N-terminal"/>
    <property type="match status" value="1"/>
</dbReference>
<comment type="similarity">
    <text evidence="2">Belongs to the FPG family.</text>
</comment>
<evidence type="ECO:0000256" key="5">
    <source>
        <dbReference type="ARBA" id="ARBA00022763"/>
    </source>
</evidence>
<dbReference type="EMBL" id="BSUZ01000001">
    <property type="protein sequence ID" value="GMA85778.1"/>
    <property type="molecule type" value="Genomic_DNA"/>
</dbReference>
<evidence type="ECO:0000256" key="12">
    <source>
        <dbReference type="ARBA" id="ARBA00023268"/>
    </source>
</evidence>
<evidence type="ECO:0000256" key="6">
    <source>
        <dbReference type="ARBA" id="ARBA00022771"/>
    </source>
</evidence>
<organism evidence="17 18">
    <name type="scientific">Angustibacter aerolatus</name>
    <dbReference type="NCBI Taxonomy" id="1162965"/>
    <lineage>
        <taxon>Bacteria</taxon>
        <taxon>Bacillati</taxon>
        <taxon>Actinomycetota</taxon>
        <taxon>Actinomycetes</taxon>
        <taxon>Kineosporiales</taxon>
        <taxon>Kineosporiaceae</taxon>
    </lineage>
</organism>
<keyword evidence="18" id="KW-1185">Reference proteome</keyword>